<gene>
    <name evidence="1" type="ORF">CDG68_09705</name>
</gene>
<accession>A0A385C4Q2</accession>
<dbReference type="KEGG" id="awu:BEN71_07310"/>
<organism evidence="1 2">
    <name type="scientific">Acinetobacter wuhouensis</name>
    <dbReference type="NCBI Taxonomy" id="1879050"/>
    <lineage>
        <taxon>Bacteria</taxon>
        <taxon>Pseudomonadati</taxon>
        <taxon>Pseudomonadota</taxon>
        <taxon>Gammaproteobacteria</taxon>
        <taxon>Moraxellales</taxon>
        <taxon>Moraxellaceae</taxon>
        <taxon>Acinetobacter</taxon>
    </lineage>
</organism>
<dbReference type="OrthoDB" id="6708686at2"/>
<dbReference type="RefSeq" id="WP_068972779.1">
    <property type="nucleotide sequence ID" value="NZ_CP031716.1"/>
</dbReference>
<dbReference type="STRING" id="1879050.GCA_001696605_00049"/>
<dbReference type="Proteomes" id="UP000279962">
    <property type="component" value="Chromosome"/>
</dbReference>
<evidence type="ECO:0000313" key="1">
    <source>
        <dbReference type="EMBL" id="AYO53891.1"/>
    </source>
</evidence>
<dbReference type="EMBL" id="CP033133">
    <property type="protein sequence ID" value="AYO53891.1"/>
    <property type="molecule type" value="Genomic_DNA"/>
</dbReference>
<reference evidence="1 2" key="1">
    <citation type="submission" date="2018-10" db="EMBL/GenBank/DDBJ databases">
        <title>The complete genome of Acinetobacter wuhouensis strain WCHAW010062.</title>
        <authorList>
            <person name="Hu Y."/>
            <person name="Long H."/>
            <person name="Feng Y."/>
            <person name="Zong Z."/>
        </authorList>
    </citation>
    <scope>NUCLEOTIDE SEQUENCE [LARGE SCALE GENOMIC DNA]</scope>
    <source>
        <strain evidence="1 2">WCHAW010062</strain>
    </source>
</reference>
<sequence>MTEKNQYPADIQQIEQGLKVLKRRKFNLTASALLLSTVGVVSLVAVFFQQELVFNSFGVAQQVQQIHLPYMIDGKLREYVHQPDYFMNAFSWLGWLILKLIVSFIGAFMIVGFLKRFKFFLIRFQSFILKFVAWLITFIVLWGGLSYVQYELKDDEESEVSAFVQYDQNIQQSDFYRYLQKSDIPENVQSYLLAQTALMHKPVDKVVATVYAEKLIKAEQSDPQFLEYGFKPEQLWTIQHQVFNQAVSPIAKSVEAQVDRANFWSNWVGKILWGITAVSFLLSLMVYMLASRISKRLERIATQLQS</sequence>
<name>A0A385C4Q2_9GAMM</name>
<proteinExistence type="predicted"/>
<evidence type="ECO:0000313" key="2">
    <source>
        <dbReference type="Proteomes" id="UP000279962"/>
    </source>
</evidence>
<protein>
    <submittedName>
        <fullName evidence="1">Uncharacterized protein</fullName>
    </submittedName>
</protein>
<dbReference type="AlphaFoldDB" id="A0A385C4Q2"/>